<feature type="chain" id="PRO_5040837156" description="DUF4468 domain-containing protein" evidence="1">
    <location>
        <begin position="20"/>
        <end position="168"/>
    </location>
</feature>
<evidence type="ECO:0000256" key="1">
    <source>
        <dbReference type="SAM" id="SignalP"/>
    </source>
</evidence>
<dbReference type="Proteomes" id="UP001149303">
    <property type="component" value="Unassembled WGS sequence"/>
</dbReference>
<dbReference type="RefSeq" id="WP_274640727.1">
    <property type="nucleotide sequence ID" value="NZ_JAIWJY010000009.1"/>
</dbReference>
<evidence type="ECO:0008006" key="4">
    <source>
        <dbReference type="Google" id="ProtNLM"/>
    </source>
</evidence>
<organism evidence="2 3">
    <name type="scientific">Tenacibaculum larymnensis</name>
    <dbReference type="NCBI Taxonomy" id="2878201"/>
    <lineage>
        <taxon>Bacteria</taxon>
        <taxon>Pseudomonadati</taxon>
        <taxon>Bacteroidota</taxon>
        <taxon>Flavobacteriia</taxon>
        <taxon>Flavobacteriales</taxon>
        <taxon>Flavobacteriaceae</taxon>
        <taxon>Tenacibaculum</taxon>
    </lineage>
</organism>
<proteinExistence type="predicted"/>
<accession>A0A9X4IQB4</accession>
<keyword evidence="1" id="KW-0732">Signal</keyword>
<protein>
    <recommendedName>
        <fullName evidence="4">DUF4468 domain-containing protein</fullName>
    </recommendedName>
</protein>
<evidence type="ECO:0000313" key="3">
    <source>
        <dbReference type="Proteomes" id="UP001149303"/>
    </source>
</evidence>
<dbReference type="EMBL" id="JAIWJY010000009">
    <property type="protein sequence ID" value="MDE1207670.1"/>
    <property type="molecule type" value="Genomic_DNA"/>
</dbReference>
<sequence>MIRKTIITLLLLACVSTFAQDVTLEEISNNILQIEADTTFTLTEQDQLEQTKVTFDGGYHLKIWHHRHDITKIVAVIGLSYGSIQTTVYLTNNIPIKIIESEEVFAETPYGLNYKKLNKTYKVTHDILNWKHQKIITKEKGTRVFNNPKKAIFDYMLLIDSAKQAIDK</sequence>
<keyword evidence="3" id="KW-1185">Reference proteome</keyword>
<feature type="signal peptide" evidence="1">
    <location>
        <begin position="1"/>
        <end position="19"/>
    </location>
</feature>
<evidence type="ECO:0000313" key="2">
    <source>
        <dbReference type="EMBL" id="MDE1207670.1"/>
    </source>
</evidence>
<comment type="caution">
    <text evidence="2">The sequence shown here is derived from an EMBL/GenBank/DDBJ whole genome shotgun (WGS) entry which is preliminary data.</text>
</comment>
<gene>
    <name evidence="2" type="ORF">LCI24_12775</name>
</gene>
<name>A0A9X4IQB4_9FLAO</name>
<reference evidence="2" key="1">
    <citation type="submission" date="2021-09" db="EMBL/GenBank/DDBJ databases">
        <authorList>
            <person name="Smyrli M."/>
        </authorList>
    </citation>
    <scope>NUCLEOTIDE SEQUENCE</scope>
    <source>
        <strain evidence="2">LAR25</strain>
    </source>
</reference>
<dbReference type="AlphaFoldDB" id="A0A9X4IQB4"/>